<comment type="caution">
    <text evidence="1">The sequence shown here is derived from an EMBL/GenBank/DDBJ whole genome shotgun (WGS) entry which is preliminary data.</text>
</comment>
<reference evidence="1" key="1">
    <citation type="submission" date="2023-04" db="EMBL/GenBank/DDBJ databases">
        <title>A chromosome-level genome assembly of the parasitoid wasp Eretmocerus hayati.</title>
        <authorList>
            <person name="Zhong Y."/>
            <person name="Liu S."/>
            <person name="Liu Y."/>
        </authorList>
    </citation>
    <scope>NUCLEOTIDE SEQUENCE</scope>
    <source>
        <strain evidence="1">ZJU_SS_LIU_2023</strain>
    </source>
</reference>
<name>A0ACC2NFX3_9HYME</name>
<organism evidence="1 2">
    <name type="scientific">Eretmocerus hayati</name>
    <dbReference type="NCBI Taxonomy" id="131215"/>
    <lineage>
        <taxon>Eukaryota</taxon>
        <taxon>Metazoa</taxon>
        <taxon>Ecdysozoa</taxon>
        <taxon>Arthropoda</taxon>
        <taxon>Hexapoda</taxon>
        <taxon>Insecta</taxon>
        <taxon>Pterygota</taxon>
        <taxon>Neoptera</taxon>
        <taxon>Endopterygota</taxon>
        <taxon>Hymenoptera</taxon>
        <taxon>Apocrita</taxon>
        <taxon>Proctotrupomorpha</taxon>
        <taxon>Chalcidoidea</taxon>
        <taxon>Aphelinidae</taxon>
        <taxon>Aphelininae</taxon>
        <taxon>Eretmocerus</taxon>
    </lineage>
</organism>
<gene>
    <name evidence="1" type="ORF">QAD02_000825</name>
</gene>
<sequence>MDSVSHSLVWVENEPMEVFYSLILIIHYSSRITAEVPTIKLSSGYEIPSIAFFEWLIEPNDLEDTAIAASEIGYTHFAMNVILAGEKTIGRALTKIFQGGVKREDVFITDTTPPFGNRAADVEKYLKFSLKNIGLDYFDMYVFGEPWSALRDPTKDLSHNDFIFNANGTIALDFDADHITIWKALENQVKAGLVRSIGLLNFNERQVLRLINNSEIKPSFVATDAYLYNQQKSLRKVCAEHNIAVAVWEPLGCFPAGMEQNANKNYLSLPNPLNDPVVLEIAKKYGKRAEQILLRHLQQEGLILVIPGLSKPQRLKTVTDIFDFDLSEEELKQLDGLDMGENGRFIDDYHYPGIYEHPEFPFSTHS</sequence>
<protein>
    <submittedName>
        <fullName evidence="1">Uncharacterized protein</fullName>
    </submittedName>
</protein>
<accession>A0ACC2NFX3</accession>
<keyword evidence="2" id="KW-1185">Reference proteome</keyword>
<proteinExistence type="predicted"/>
<dbReference type="EMBL" id="CM056743">
    <property type="protein sequence ID" value="KAJ8669566.1"/>
    <property type="molecule type" value="Genomic_DNA"/>
</dbReference>
<evidence type="ECO:0000313" key="2">
    <source>
        <dbReference type="Proteomes" id="UP001239111"/>
    </source>
</evidence>
<evidence type="ECO:0000313" key="1">
    <source>
        <dbReference type="EMBL" id="KAJ8669566.1"/>
    </source>
</evidence>
<dbReference type="Proteomes" id="UP001239111">
    <property type="component" value="Chromosome 3"/>
</dbReference>